<protein>
    <recommendedName>
        <fullName evidence="8">DDE Tnp4 domain-containing protein</fullName>
    </recommendedName>
</protein>
<dbReference type="InterPro" id="IPR045249">
    <property type="entry name" value="HARBI1-like"/>
</dbReference>
<dbReference type="GO" id="GO:0004518">
    <property type="term" value="F:nuclease activity"/>
    <property type="evidence" value="ECO:0007669"/>
    <property type="project" value="UniProtKB-KW"/>
</dbReference>
<evidence type="ECO:0000259" key="8">
    <source>
        <dbReference type="Pfam" id="PF13359"/>
    </source>
</evidence>
<keyword evidence="10" id="KW-1185">Reference proteome</keyword>
<organism evidence="9 10">
    <name type="scientific">Acyrthosiphon pisum</name>
    <name type="common">Pea aphid</name>
    <dbReference type="NCBI Taxonomy" id="7029"/>
    <lineage>
        <taxon>Eukaryota</taxon>
        <taxon>Metazoa</taxon>
        <taxon>Ecdysozoa</taxon>
        <taxon>Arthropoda</taxon>
        <taxon>Hexapoda</taxon>
        <taxon>Insecta</taxon>
        <taxon>Pterygota</taxon>
        <taxon>Neoptera</taxon>
        <taxon>Paraneoptera</taxon>
        <taxon>Hemiptera</taxon>
        <taxon>Sternorrhyncha</taxon>
        <taxon>Aphidomorpha</taxon>
        <taxon>Aphidoidea</taxon>
        <taxon>Aphididae</taxon>
        <taxon>Macrosiphini</taxon>
        <taxon>Acyrthosiphon</taxon>
    </lineage>
</organism>
<dbReference type="GO" id="GO:0005634">
    <property type="term" value="C:nucleus"/>
    <property type="evidence" value="ECO:0007669"/>
    <property type="project" value="UniProtKB-SubCell"/>
</dbReference>
<keyword evidence="5" id="KW-0479">Metal-binding</keyword>
<comment type="similarity">
    <text evidence="3">Belongs to the HARBI1 family.</text>
</comment>
<keyword evidence="7" id="KW-0539">Nucleus</keyword>
<proteinExistence type="inferred from homology"/>
<dbReference type="RefSeq" id="XP_008179142.1">
    <property type="nucleotide sequence ID" value="XM_008180920.1"/>
</dbReference>
<evidence type="ECO:0000256" key="2">
    <source>
        <dbReference type="ARBA" id="ARBA00004123"/>
    </source>
</evidence>
<dbReference type="GeneID" id="103308128"/>
<dbReference type="EnsemblMetazoa" id="XM_008180920.1">
    <property type="protein sequence ID" value="XP_008179142.1"/>
    <property type="gene ID" value="LOC103308128"/>
</dbReference>
<dbReference type="KEGG" id="api:103308128"/>
<feature type="domain" description="DDE Tnp4" evidence="8">
    <location>
        <begin position="29"/>
        <end position="165"/>
    </location>
</feature>
<comment type="cofactor">
    <cofactor evidence="1">
        <name>a divalent metal cation</name>
        <dbReference type="ChEBI" id="CHEBI:60240"/>
    </cofactor>
</comment>
<dbReference type="GO" id="GO:0046872">
    <property type="term" value="F:metal ion binding"/>
    <property type="evidence" value="ECO:0007669"/>
    <property type="project" value="UniProtKB-KW"/>
</dbReference>
<dbReference type="PANTHER" id="PTHR22930:SF269">
    <property type="entry name" value="NUCLEASE HARBI1-LIKE PROTEIN"/>
    <property type="match status" value="1"/>
</dbReference>
<evidence type="ECO:0000256" key="6">
    <source>
        <dbReference type="ARBA" id="ARBA00022801"/>
    </source>
</evidence>
<dbReference type="PANTHER" id="PTHR22930">
    <property type="match status" value="1"/>
</dbReference>
<dbReference type="AlphaFoldDB" id="A0A8R2B2Q1"/>
<evidence type="ECO:0000313" key="9">
    <source>
        <dbReference type="EnsemblMetazoa" id="XP_008179142.1"/>
    </source>
</evidence>
<sequence>MVVPTTDDWLHISEVFYNKTQFPNCLEAVDGKHIRLECPPRSGTLYYNYKHFFSLILMAICDANYCFTIIDVGSFGKERDEGGTPQPFVIIGKAFALHTNLLRPFPGRTLNDKRRIFNYRLSRARQNIECTFGILSNKWRVFHTALLVEPDFAVVITKTCCVLHNFVRRRDGYNTEDAQNCEMKDAIEKIGVGNSTSMAKEVRDYFVNYFNEPAHELSWQNKVIG</sequence>
<keyword evidence="6" id="KW-0378">Hydrolase</keyword>
<dbReference type="GO" id="GO:0016787">
    <property type="term" value="F:hydrolase activity"/>
    <property type="evidence" value="ECO:0007669"/>
    <property type="project" value="UniProtKB-KW"/>
</dbReference>
<dbReference type="Pfam" id="PF13359">
    <property type="entry name" value="DDE_Tnp_4"/>
    <property type="match status" value="1"/>
</dbReference>
<comment type="subcellular location">
    <subcellularLocation>
        <location evidence="2">Nucleus</location>
    </subcellularLocation>
</comment>
<evidence type="ECO:0000256" key="3">
    <source>
        <dbReference type="ARBA" id="ARBA00006958"/>
    </source>
</evidence>
<reference evidence="9" key="2">
    <citation type="submission" date="2022-06" db="UniProtKB">
        <authorList>
            <consortium name="EnsemblMetazoa"/>
        </authorList>
    </citation>
    <scope>IDENTIFICATION</scope>
</reference>
<keyword evidence="4" id="KW-0540">Nuclease</keyword>
<evidence type="ECO:0000256" key="7">
    <source>
        <dbReference type="ARBA" id="ARBA00023242"/>
    </source>
</evidence>
<evidence type="ECO:0000256" key="5">
    <source>
        <dbReference type="ARBA" id="ARBA00022723"/>
    </source>
</evidence>
<evidence type="ECO:0000256" key="4">
    <source>
        <dbReference type="ARBA" id="ARBA00022722"/>
    </source>
</evidence>
<dbReference type="InterPro" id="IPR027806">
    <property type="entry name" value="HARBI1_dom"/>
</dbReference>
<evidence type="ECO:0000313" key="10">
    <source>
        <dbReference type="Proteomes" id="UP000007819"/>
    </source>
</evidence>
<reference evidence="10" key="1">
    <citation type="submission" date="2010-06" db="EMBL/GenBank/DDBJ databases">
        <authorList>
            <person name="Jiang H."/>
            <person name="Abraham K."/>
            <person name="Ali S."/>
            <person name="Alsbrooks S.L."/>
            <person name="Anim B.N."/>
            <person name="Anosike U.S."/>
            <person name="Attaway T."/>
            <person name="Bandaranaike D.P."/>
            <person name="Battles P.K."/>
            <person name="Bell S.N."/>
            <person name="Bell A.V."/>
            <person name="Beltran B."/>
            <person name="Bickham C."/>
            <person name="Bustamante Y."/>
            <person name="Caleb T."/>
            <person name="Canada A."/>
            <person name="Cardenas V."/>
            <person name="Carter K."/>
            <person name="Chacko J."/>
            <person name="Chandrabose M.N."/>
            <person name="Chavez D."/>
            <person name="Chavez A."/>
            <person name="Chen L."/>
            <person name="Chu H.-S."/>
            <person name="Claassen K.J."/>
            <person name="Cockrell R."/>
            <person name="Collins M."/>
            <person name="Cooper J.A."/>
            <person name="Cree A."/>
            <person name="Curry S.M."/>
            <person name="Da Y."/>
            <person name="Dao M.D."/>
            <person name="Das B."/>
            <person name="Davila M.-L."/>
            <person name="Davy-Carroll L."/>
            <person name="Denson S."/>
            <person name="Dinh H."/>
            <person name="Ebong V.E."/>
            <person name="Edwards J.R."/>
            <person name="Egan A."/>
            <person name="El-Daye J."/>
            <person name="Escobedo L."/>
            <person name="Fernandez S."/>
            <person name="Fernando P.R."/>
            <person name="Flagg N."/>
            <person name="Forbes L.D."/>
            <person name="Fowler R.G."/>
            <person name="Fu Q."/>
            <person name="Gabisi R.A."/>
            <person name="Ganer J."/>
            <person name="Garbino Pronczuk A."/>
            <person name="Garcia R.M."/>
            <person name="Garner T."/>
            <person name="Garrett T.E."/>
            <person name="Gonzalez D.A."/>
            <person name="Hamid H."/>
            <person name="Hawkins E.S."/>
            <person name="Hirani K."/>
            <person name="Hogues M.E."/>
            <person name="Hollins B."/>
            <person name="Hsiao C.-H."/>
            <person name="Jabil R."/>
            <person name="James M.L."/>
            <person name="Jhangiani S.N."/>
            <person name="Johnson B."/>
            <person name="Johnson Q."/>
            <person name="Joshi V."/>
            <person name="Kalu J.B."/>
            <person name="Kam C."/>
            <person name="Kashfia A."/>
            <person name="Keebler J."/>
            <person name="Kisamo H."/>
            <person name="Kovar C.L."/>
            <person name="Lago L.A."/>
            <person name="Lai C.-Y."/>
            <person name="Laidlaw J."/>
            <person name="Lara F."/>
            <person name="Le T.-K."/>
            <person name="Lee S.L."/>
            <person name="Legall F.H."/>
            <person name="Lemon S.J."/>
            <person name="Lewis L.R."/>
            <person name="Li B."/>
            <person name="Liu Y."/>
            <person name="Liu Y.-S."/>
            <person name="Lopez J."/>
            <person name="Lozado R.J."/>
            <person name="Lu J."/>
            <person name="Madu R.C."/>
            <person name="Maheshwari M."/>
            <person name="Maheshwari R."/>
            <person name="Malloy K."/>
            <person name="Martinez E."/>
            <person name="Mathew T."/>
            <person name="Mercado I.C."/>
            <person name="Mercado C."/>
            <person name="Meyer B."/>
            <person name="Montgomery K."/>
            <person name="Morgan M.B."/>
            <person name="Munidasa M."/>
            <person name="Nazareth L.V."/>
            <person name="Nelson J."/>
            <person name="Ng B.M."/>
            <person name="Nguyen N.B."/>
            <person name="Nguyen P.Q."/>
            <person name="Nguyen T."/>
            <person name="Obregon M."/>
            <person name="Okwuonu G.O."/>
            <person name="Onwere C.G."/>
            <person name="Orozco G."/>
            <person name="Parra A."/>
            <person name="Patel S."/>
            <person name="Patil S."/>
            <person name="Perez A."/>
            <person name="Perez Y."/>
            <person name="Pham C."/>
            <person name="Primus E.L."/>
            <person name="Pu L.-L."/>
            <person name="Puazo M."/>
            <person name="Qin X."/>
            <person name="Quiroz J.B."/>
            <person name="Reese J."/>
            <person name="Richards S."/>
            <person name="Rives C.M."/>
            <person name="Robberts R."/>
            <person name="Ruiz S.J."/>
            <person name="Ruiz M.J."/>
            <person name="Santibanez J."/>
            <person name="Schneider B.W."/>
            <person name="Sisson I."/>
            <person name="Smith M."/>
            <person name="Sodergren E."/>
            <person name="Song X.-Z."/>
            <person name="Song B.B."/>
            <person name="Summersgill H."/>
            <person name="Thelus R."/>
            <person name="Thornton R.D."/>
            <person name="Trejos Z.Y."/>
            <person name="Usmani K."/>
            <person name="Vattathil S."/>
            <person name="Villasana D."/>
            <person name="Walker D.L."/>
            <person name="Wang S."/>
            <person name="Wang K."/>
            <person name="White C.S."/>
            <person name="Williams A.C."/>
            <person name="Williamson J."/>
            <person name="Wilson K."/>
            <person name="Woghiren I.O."/>
            <person name="Woodworth J.R."/>
            <person name="Worley K.C."/>
            <person name="Wright R.A."/>
            <person name="Wu W."/>
            <person name="Young L."/>
            <person name="Zhang L."/>
            <person name="Zhang J."/>
            <person name="Zhu Y."/>
            <person name="Muzny D.M."/>
            <person name="Weinstock G."/>
            <person name="Gibbs R.A."/>
        </authorList>
    </citation>
    <scope>NUCLEOTIDE SEQUENCE [LARGE SCALE GENOMIC DNA]</scope>
    <source>
        <strain evidence="10">LSR1</strain>
    </source>
</reference>
<name>A0A8R2B2Q1_ACYPI</name>
<dbReference type="OrthoDB" id="6613788at2759"/>
<accession>A0A8R2B2Q1</accession>
<evidence type="ECO:0000256" key="1">
    <source>
        <dbReference type="ARBA" id="ARBA00001968"/>
    </source>
</evidence>
<dbReference type="Proteomes" id="UP000007819">
    <property type="component" value="Chromosome X"/>
</dbReference>